<evidence type="ECO:0000313" key="3">
    <source>
        <dbReference type="EMBL" id="OHU94928.1"/>
    </source>
</evidence>
<dbReference type="PROSITE" id="PS50983">
    <property type="entry name" value="FE_B12_PBP"/>
    <property type="match status" value="1"/>
</dbReference>
<evidence type="ECO:0000313" key="4">
    <source>
        <dbReference type="Proteomes" id="UP000180253"/>
    </source>
</evidence>
<dbReference type="Gene3D" id="3.40.50.1980">
    <property type="entry name" value="Nitrogenase molybdenum iron protein domain"/>
    <property type="match status" value="2"/>
</dbReference>
<dbReference type="InterPro" id="IPR002491">
    <property type="entry name" value="ABC_transptr_periplasmic_BD"/>
</dbReference>
<proteinExistence type="predicted"/>
<dbReference type="AlphaFoldDB" id="A0A1S1N8C1"/>
<dbReference type="Pfam" id="PF01497">
    <property type="entry name" value="Peripla_BP_2"/>
    <property type="match status" value="1"/>
</dbReference>
<evidence type="ECO:0000259" key="2">
    <source>
        <dbReference type="PROSITE" id="PS50983"/>
    </source>
</evidence>
<dbReference type="STRING" id="327939.BIW53_12975"/>
<feature type="domain" description="Fe/B12 periplasmic-binding" evidence="2">
    <location>
        <begin position="22"/>
        <end position="271"/>
    </location>
</feature>
<accession>A0A1S1N8C1</accession>
<feature type="chain" id="PRO_5010251224" evidence="1">
    <location>
        <begin position="21"/>
        <end position="271"/>
    </location>
</feature>
<dbReference type="SUPFAM" id="SSF53807">
    <property type="entry name" value="Helical backbone' metal receptor"/>
    <property type="match status" value="1"/>
</dbReference>
<gene>
    <name evidence="3" type="ORF">BIW53_12975</name>
</gene>
<dbReference type="InterPro" id="IPR050902">
    <property type="entry name" value="ABC_Transporter_SBP"/>
</dbReference>
<keyword evidence="1" id="KW-0732">Signal</keyword>
<dbReference type="RefSeq" id="WP_070992444.1">
    <property type="nucleotide sequence ID" value="NZ_CBCSHD010000007.1"/>
</dbReference>
<dbReference type="OrthoDB" id="9797736at2"/>
<dbReference type="PANTHER" id="PTHR30535">
    <property type="entry name" value="VITAMIN B12-BINDING PROTEIN"/>
    <property type="match status" value="1"/>
</dbReference>
<organism evidence="3 4">
    <name type="scientific">Pseudoalteromonas byunsanensis</name>
    <dbReference type="NCBI Taxonomy" id="327939"/>
    <lineage>
        <taxon>Bacteria</taxon>
        <taxon>Pseudomonadati</taxon>
        <taxon>Pseudomonadota</taxon>
        <taxon>Gammaproteobacteria</taxon>
        <taxon>Alteromonadales</taxon>
        <taxon>Pseudoalteromonadaceae</taxon>
        <taxon>Pseudoalteromonas</taxon>
    </lineage>
</organism>
<dbReference type="EMBL" id="MNAN01000032">
    <property type="protein sequence ID" value="OHU94928.1"/>
    <property type="molecule type" value="Genomic_DNA"/>
</dbReference>
<name>A0A1S1N8C1_9GAMM</name>
<sequence>MKLRLYLLIALLTQSFAAQAERIVIAGGTLTDIVFAIGAGKQVVAIDTSSTSPAQAQSLPKVGYYRDLSAEGVLSQSPSLVLTLEGSGRPEVLTQLKSTGVRVNHYPKPTQVKELFALIERLGSDLNKQQNARALIRKLQQQLPNKATPTQNKAMFILSASERGVLVAGTDTVPDILFSYAGIKNLATESGFKPYNIESMVAANPDFIVAPSHTVDSLGGKKKFCQLPALALIPAAQKCRLLVMDSLISIGMTSRLPEAIAQLSAFQREIL</sequence>
<keyword evidence="4" id="KW-1185">Reference proteome</keyword>
<dbReference type="PANTHER" id="PTHR30535:SF4">
    <property type="entry name" value="HEMIN-BINDING PERIPLASMIC PROTEIN HMUT"/>
    <property type="match status" value="1"/>
</dbReference>
<comment type="caution">
    <text evidence="3">The sequence shown here is derived from an EMBL/GenBank/DDBJ whole genome shotgun (WGS) entry which is preliminary data.</text>
</comment>
<protein>
    <submittedName>
        <fullName evidence="3">Hemin ABC transporter substrate-binding protein</fullName>
    </submittedName>
</protein>
<feature type="signal peptide" evidence="1">
    <location>
        <begin position="1"/>
        <end position="20"/>
    </location>
</feature>
<reference evidence="3 4" key="1">
    <citation type="submission" date="2016-10" db="EMBL/GenBank/DDBJ databases">
        <title>Pseudoalteromonas amylolytica sp. nov., isolated from the surface seawater.</title>
        <authorList>
            <person name="Wu Y.-H."/>
            <person name="Cheng H."/>
            <person name="Jin X.-B."/>
            <person name="Wang C.-S."/>
            <person name="Xu X.-W."/>
        </authorList>
    </citation>
    <scope>NUCLEOTIDE SEQUENCE [LARGE SCALE GENOMIC DNA]</scope>
    <source>
        <strain evidence="3 4">JCM 12483</strain>
    </source>
</reference>
<evidence type="ECO:0000256" key="1">
    <source>
        <dbReference type="SAM" id="SignalP"/>
    </source>
</evidence>
<dbReference type="Proteomes" id="UP000180253">
    <property type="component" value="Unassembled WGS sequence"/>
</dbReference>